<evidence type="ECO:0000313" key="4">
    <source>
        <dbReference type="EMBL" id="MFC2968279.1"/>
    </source>
</evidence>
<keyword evidence="2 4" id="KW-0808">Transferase</keyword>
<dbReference type="Proteomes" id="UP001595443">
    <property type="component" value="Unassembled WGS sequence"/>
</dbReference>
<protein>
    <submittedName>
        <fullName evidence="4">Glycosyltransferase family 4 protein</fullName>
        <ecNumber evidence="4">2.4.-.-</ecNumber>
    </submittedName>
</protein>
<dbReference type="GO" id="GO:0016757">
    <property type="term" value="F:glycosyltransferase activity"/>
    <property type="evidence" value="ECO:0007669"/>
    <property type="project" value="UniProtKB-KW"/>
</dbReference>
<accession>A0ABV7AFZ9</accession>
<dbReference type="Gene3D" id="3.40.50.2000">
    <property type="entry name" value="Glycogen Phosphorylase B"/>
    <property type="match status" value="1"/>
</dbReference>
<dbReference type="PANTHER" id="PTHR12526">
    <property type="entry name" value="GLYCOSYLTRANSFERASE"/>
    <property type="match status" value="1"/>
</dbReference>
<dbReference type="PANTHER" id="PTHR12526:SF510">
    <property type="entry name" value="D-INOSITOL 3-PHOSPHATE GLYCOSYLTRANSFERASE"/>
    <property type="match status" value="1"/>
</dbReference>
<evidence type="ECO:0000313" key="5">
    <source>
        <dbReference type="Proteomes" id="UP001595443"/>
    </source>
</evidence>
<gene>
    <name evidence="4" type="ORF">ACFOES_09250</name>
</gene>
<dbReference type="EC" id="2.4.-.-" evidence="4"/>
<evidence type="ECO:0000256" key="2">
    <source>
        <dbReference type="ARBA" id="ARBA00022679"/>
    </source>
</evidence>
<dbReference type="CDD" id="cd03801">
    <property type="entry name" value="GT4_PimA-like"/>
    <property type="match status" value="1"/>
</dbReference>
<comment type="caution">
    <text evidence="4">The sequence shown here is derived from an EMBL/GenBank/DDBJ whole genome shotgun (WGS) entry which is preliminary data.</text>
</comment>
<dbReference type="Pfam" id="PF00534">
    <property type="entry name" value="Glycos_transf_1"/>
    <property type="match status" value="1"/>
</dbReference>
<sequence length="426" mass="46195">MKHLLVLTTLDVRGRRNNREHHVIRELSRRFDRVTVVYRQRGAAGRRLGALIGSGRTQGSEDGVRYIGVDPPLNPPEGTVRALTRQEGRAGGMRRGLGLVLDTIAIARDEVSLRSLGHAARKALRPGETTICEAFGPWAVRAALPLRRDGRIAALVYVDRDYEPGFVTSPLRRGWAARHERSAAAKADLTLSIGRRLAARLNGIPGARVDLSPTGVDSAFFAGRPREEPRPRLIFVGRVAPWSGIEEALDALALLRPDHPDARLEIFGPVESLYRDRLAARVGELGLASAVDWRGDRPREEVAAALAEAGIGLATFRPHPLRLHAAPLKVLEYMASALPVIALEGSEAGDLVERSGAGLTTACSGAGIAAAVRRLIGEPQLYRDCARAGPATARAHDWGRILAREFELISTLLDSDPVPDRERVAT</sequence>
<keyword evidence="1 4" id="KW-0328">Glycosyltransferase</keyword>
<dbReference type="EMBL" id="JBHRSK010000004">
    <property type="protein sequence ID" value="MFC2968279.1"/>
    <property type="molecule type" value="Genomic_DNA"/>
</dbReference>
<reference evidence="5" key="1">
    <citation type="journal article" date="2019" name="Int. J. Syst. Evol. Microbiol.">
        <title>The Global Catalogue of Microorganisms (GCM) 10K type strain sequencing project: providing services to taxonomists for standard genome sequencing and annotation.</title>
        <authorList>
            <consortium name="The Broad Institute Genomics Platform"/>
            <consortium name="The Broad Institute Genome Sequencing Center for Infectious Disease"/>
            <person name="Wu L."/>
            <person name="Ma J."/>
        </authorList>
    </citation>
    <scope>NUCLEOTIDE SEQUENCE [LARGE SCALE GENOMIC DNA]</scope>
    <source>
        <strain evidence="5">KCTC 62192</strain>
    </source>
</reference>
<proteinExistence type="predicted"/>
<organism evidence="4 5">
    <name type="scientific">Acidimangrovimonas pyrenivorans</name>
    <dbReference type="NCBI Taxonomy" id="2030798"/>
    <lineage>
        <taxon>Bacteria</taxon>
        <taxon>Pseudomonadati</taxon>
        <taxon>Pseudomonadota</taxon>
        <taxon>Alphaproteobacteria</taxon>
        <taxon>Rhodobacterales</taxon>
        <taxon>Paracoccaceae</taxon>
        <taxon>Acidimangrovimonas</taxon>
    </lineage>
</organism>
<evidence type="ECO:0000259" key="3">
    <source>
        <dbReference type="Pfam" id="PF00534"/>
    </source>
</evidence>
<name>A0ABV7AFZ9_9RHOB</name>
<dbReference type="InterPro" id="IPR001296">
    <property type="entry name" value="Glyco_trans_1"/>
</dbReference>
<dbReference type="SUPFAM" id="SSF53756">
    <property type="entry name" value="UDP-Glycosyltransferase/glycogen phosphorylase"/>
    <property type="match status" value="1"/>
</dbReference>
<feature type="domain" description="Glycosyl transferase family 1" evidence="3">
    <location>
        <begin position="225"/>
        <end position="389"/>
    </location>
</feature>
<evidence type="ECO:0000256" key="1">
    <source>
        <dbReference type="ARBA" id="ARBA00022676"/>
    </source>
</evidence>
<keyword evidence="5" id="KW-1185">Reference proteome</keyword>
<dbReference type="RefSeq" id="WP_377832948.1">
    <property type="nucleotide sequence ID" value="NZ_JBHRSK010000004.1"/>
</dbReference>